<dbReference type="InterPro" id="IPR022764">
    <property type="entry name" value="Peptidase_S54_rhomboid_dom"/>
</dbReference>
<reference evidence="8 9" key="1">
    <citation type="submission" date="2020-02" db="EMBL/GenBank/DDBJ databases">
        <title>Draft genome sequence of Haematococcus lacustris strain NIES-144.</title>
        <authorList>
            <person name="Morimoto D."/>
            <person name="Nakagawa S."/>
            <person name="Yoshida T."/>
            <person name="Sawayama S."/>
        </authorList>
    </citation>
    <scope>NUCLEOTIDE SEQUENCE [LARGE SCALE GENOMIC DNA]</scope>
    <source>
        <strain evidence="8 9">NIES-144</strain>
    </source>
</reference>
<feature type="domain" description="Peptidase S54 rhomboid" evidence="7">
    <location>
        <begin position="46"/>
        <end position="159"/>
    </location>
</feature>
<dbReference type="SUPFAM" id="SSF144091">
    <property type="entry name" value="Rhomboid-like"/>
    <property type="match status" value="1"/>
</dbReference>
<comment type="subcellular location">
    <subcellularLocation>
        <location evidence="1">Membrane</location>
        <topology evidence="1">Multi-pass membrane protein</topology>
    </subcellularLocation>
</comment>
<dbReference type="GO" id="GO:0004252">
    <property type="term" value="F:serine-type endopeptidase activity"/>
    <property type="evidence" value="ECO:0007669"/>
    <property type="project" value="InterPro"/>
</dbReference>
<evidence type="ECO:0000256" key="6">
    <source>
        <dbReference type="SAM" id="Phobius"/>
    </source>
</evidence>
<keyword evidence="4 6" id="KW-1133">Transmembrane helix</keyword>
<evidence type="ECO:0000313" key="8">
    <source>
        <dbReference type="EMBL" id="GFH08305.1"/>
    </source>
</evidence>
<dbReference type="InterPro" id="IPR035952">
    <property type="entry name" value="Rhomboid-like_sf"/>
</dbReference>
<dbReference type="EMBL" id="BLLF01000152">
    <property type="protein sequence ID" value="GFH08305.1"/>
    <property type="molecule type" value="Genomic_DNA"/>
</dbReference>
<protein>
    <submittedName>
        <fullName evidence="8">Rhomboid family</fullName>
    </submittedName>
</protein>
<evidence type="ECO:0000256" key="4">
    <source>
        <dbReference type="ARBA" id="ARBA00022989"/>
    </source>
</evidence>
<evidence type="ECO:0000256" key="5">
    <source>
        <dbReference type="ARBA" id="ARBA00023136"/>
    </source>
</evidence>
<dbReference type="Proteomes" id="UP000485058">
    <property type="component" value="Unassembled WGS sequence"/>
</dbReference>
<keyword evidence="3 6" id="KW-0812">Transmembrane</keyword>
<proteinExistence type="inferred from homology"/>
<comment type="similarity">
    <text evidence="2">Belongs to the peptidase S54 family.</text>
</comment>
<accession>A0A699YGF7</accession>
<feature type="transmembrane region" description="Helical" evidence="6">
    <location>
        <begin position="105"/>
        <end position="123"/>
    </location>
</feature>
<feature type="transmembrane region" description="Helical" evidence="6">
    <location>
        <begin position="135"/>
        <end position="153"/>
    </location>
</feature>
<evidence type="ECO:0000256" key="1">
    <source>
        <dbReference type="ARBA" id="ARBA00004141"/>
    </source>
</evidence>
<comment type="caution">
    <text evidence="8">The sequence shown here is derived from an EMBL/GenBank/DDBJ whole genome shotgun (WGS) entry which is preliminary data.</text>
</comment>
<keyword evidence="9" id="KW-1185">Reference proteome</keyword>
<dbReference type="GO" id="GO:0016020">
    <property type="term" value="C:membrane"/>
    <property type="evidence" value="ECO:0007669"/>
    <property type="project" value="UniProtKB-SubCell"/>
</dbReference>
<feature type="transmembrane region" description="Helical" evidence="6">
    <location>
        <begin position="81"/>
        <end position="100"/>
    </location>
</feature>
<evidence type="ECO:0000313" key="9">
    <source>
        <dbReference type="Proteomes" id="UP000485058"/>
    </source>
</evidence>
<evidence type="ECO:0000259" key="7">
    <source>
        <dbReference type="Pfam" id="PF01694"/>
    </source>
</evidence>
<evidence type="ECO:0000256" key="3">
    <source>
        <dbReference type="ARBA" id="ARBA00022692"/>
    </source>
</evidence>
<dbReference type="AlphaFoldDB" id="A0A699YGF7"/>
<organism evidence="8 9">
    <name type="scientific">Haematococcus lacustris</name>
    <name type="common">Green alga</name>
    <name type="synonym">Haematococcus pluvialis</name>
    <dbReference type="NCBI Taxonomy" id="44745"/>
    <lineage>
        <taxon>Eukaryota</taxon>
        <taxon>Viridiplantae</taxon>
        <taxon>Chlorophyta</taxon>
        <taxon>core chlorophytes</taxon>
        <taxon>Chlorophyceae</taxon>
        <taxon>CS clade</taxon>
        <taxon>Chlamydomonadales</taxon>
        <taxon>Haematococcaceae</taxon>
        <taxon>Haematococcus</taxon>
    </lineage>
</organism>
<name>A0A699YGF7_HAELA</name>
<dbReference type="Pfam" id="PF01694">
    <property type="entry name" value="Rhomboid"/>
    <property type="match status" value="1"/>
</dbReference>
<keyword evidence="5 6" id="KW-0472">Membrane</keyword>
<dbReference type="Gene3D" id="1.20.1540.10">
    <property type="entry name" value="Rhomboid-like"/>
    <property type="match status" value="1"/>
</dbReference>
<sequence>MMGLWAVPGPLPAKVLSHQGAEEAQGFASGLLLFPPGQSGGEGAVGQVAHALSACCLAPGPLELALTVWALALVAPRAESLLGYASFSAIYLLSGAAALLAQSQLAAASVATGVPAAAVAAGAQAAGGGGGEGPLGFSGATGAVVGVVVALLLHTWRNR</sequence>
<gene>
    <name evidence="8" type="ORF">HaLaN_03246</name>
</gene>
<evidence type="ECO:0000256" key="2">
    <source>
        <dbReference type="ARBA" id="ARBA00009045"/>
    </source>
</evidence>